<dbReference type="Proteomes" id="UP001482513">
    <property type="component" value="Unassembled WGS sequence"/>
</dbReference>
<organism evidence="1 2">
    <name type="scientific">Leptolyngbya subtilissima DQ-A4</name>
    <dbReference type="NCBI Taxonomy" id="2933933"/>
    <lineage>
        <taxon>Bacteria</taxon>
        <taxon>Bacillati</taxon>
        <taxon>Cyanobacteriota</taxon>
        <taxon>Cyanophyceae</taxon>
        <taxon>Leptolyngbyales</taxon>
        <taxon>Leptolyngbyaceae</taxon>
        <taxon>Leptolyngbya group</taxon>
        <taxon>Leptolyngbya</taxon>
    </lineage>
</organism>
<sequence length="477" mass="53577">MPFSPYLAINQQLAARGIKPQYVTGMDSATQGLQSAASYLNGKDLPAGGPVPQLAVGLAQAIGSLPNAINDAIITGLGWLDASSPGALEQVRSETLAQWAVNQYPQRQYPAMMVGSSNGAVSHLCAALGIPWLPQTLLVCARHSSDKDDPKQALTWAKDRVQRLLAANPDLAAYQMHDPNQDRLKVGQVAYFRLKRRRLGAAYRQFLQQNLMPGGTLFLVECQYKWPATQVSDRHFFQVGGKGGIHRAEYVEGSPRVAEFLKQQGSEHSHWHSPPSDGDWPEAEWGFEPALREDAIAFAEENGFKVQRIMFDDPQSLSPLVADLHRWWYDQLGVPSDRLLAESFVYLHPWLCMRLGLVPYWTVFNDQTSLGLLKDYLQTTEPYNDIYLTLFSNGINSLGIAPIEQWRSEILSQAHRRGEFLGVKEQRFPRDNASIIQHYLDLKQMPGQFPIPEPLTLHQLGEFLEQRGDRYAVDWLS</sequence>
<dbReference type="EMBL" id="JAMPKX010000003">
    <property type="protein sequence ID" value="MEP0947116.1"/>
    <property type="molecule type" value="Genomic_DNA"/>
</dbReference>
<name>A0ABV0K3L7_9CYAN</name>
<comment type="caution">
    <text evidence="1">The sequence shown here is derived from an EMBL/GenBank/DDBJ whole genome shotgun (WGS) entry which is preliminary data.</text>
</comment>
<proteinExistence type="predicted"/>
<accession>A0ABV0K3L7</accession>
<evidence type="ECO:0000313" key="2">
    <source>
        <dbReference type="Proteomes" id="UP001482513"/>
    </source>
</evidence>
<gene>
    <name evidence="1" type="ORF">NC992_09560</name>
</gene>
<keyword evidence="2" id="KW-1185">Reference proteome</keyword>
<reference evidence="1 2" key="1">
    <citation type="submission" date="2022-04" db="EMBL/GenBank/DDBJ databases">
        <title>Positive selection, recombination, and allopatry shape intraspecific diversity of widespread and dominant cyanobacteria.</title>
        <authorList>
            <person name="Wei J."/>
            <person name="Shu W."/>
            <person name="Hu C."/>
        </authorList>
    </citation>
    <scope>NUCLEOTIDE SEQUENCE [LARGE SCALE GENOMIC DNA]</scope>
    <source>
        <strain evidence="1 2">DQ-A4</strain>
    </source>
</reference>
<protein>
    <submittedName>
        <fullName evidence="1">Uncharacterized protein</fullName>
    </submittedName>
</protein>
<dbReference type="RefSeq" id="WP_190701331.1">
    <property type="nucleotide sequence ID" value="NZ_JAMPKX010000003.1"/>
</dbReference>
<evidence type="ECO:0000313" key="1">
    <source>
        <dbReference type="EMBL" id="MEP0947116.1"/>
    </source>
</evidence>